<gene>
    <name evidence="1" type="ORF">V3328_07100</name>
</gene>
<keyword evidence="2" id="KW-1185">Reference proteome</keyword>
<protein>
    <submittedName>
        <fullName evidence="1">Major capsid protein</fullName>
    </submittedName>
</protein>
<dbReference type="AlphaFoldDB" id="A0AAW9RQL7"/>
<sequence length="326" mass="35477">MVDTPTKVSDIIVPEIYLPAMQEATTRSNAFFQSGVVQTVDDLTFPDQGGKLVEMPFFKALGERAQLLDDTQDLEIKKIEMGQDTAVLHARALVYGASDLSSALNSRDPMLAIANGVGENWSYEFNMVLISTIKGAMNALAAESPAANTLDISGLSGAAAYIDGEAFIDAGQTMGDAKSRIVACAMHSATEAYLQKNDLIAEVRDSDGVWLYNTFQQKRVIVDDALAPSNGIYETYLFGPGAIGYDDGAPKVPFEEGRDPLIGGGQDYIVSRRHFVLHPRGIRWTPQSGDPAKLTPTDAELEIAGNWTRAYQTKNIRIVRMRHKLG</sequence>
<dbReference type="EMBL" id="JAZHOF010000003">
    <property type="protein sequence ID" value="MEJ8571234.1"/>
    <property type="molecule type" value="Genomic_DNA"/>
</dbReference>
<dbReference type="Pfam" id="PF20036">
    <property type="entry name" value="Gp13-like"/>
    <property type="match status" value="1"/>
</dbReference>
<evidence type="ECO:0000313" key="2">
    <source>
        <dbReference type="Proteomes" id="UP001378188"/>
    </source>
</evidence>
<organism evidence="1 2">
    <name type="scientific">Microbaculum marinum</name>
    <dbReference type="NCBI Taxonomy" id="1764581"/>
    <lineage>
        <taxon>Bacteria</taxon>
        <taxon>Pseudomonadati</taxon>
        <taxon>Pseudomonadota</taxon>
        <taxon>Alphaproteobacteria</taxon>
        <taxon>Hyphomicrobiales</taxon>
        <taxon>Tepidamorphaceae</taxon>
        <taxon>Microbaculum</taxon>
    </lineage>
</organism>
<evidence type="ECO:0000313" key="1">
    <source>
        <dbReference type="EMBL" id="MEJ8571234.1"/>
    </source>
</evidence>
<dbReference type="InterPro" id="IPR045404">
    <property type="entry name" value="Gp13-like"/>
</dbReference>
<accession>A0AAW9RQL7</accession>
<dbReference type="Proteomes" id="UP001378188">
    <property type="component" value="Unassembled WGS sequence"/>
</dbReference>
<reference evidence="1 2" key="1">
    <citation type="submission" date="2024-02" db="EMBL/GenBank/DDBJ databases">
        <title>Genome analysis and characterization of Microbaculum marinisediminis sp. nov., isolated from marine sediment.</title>
        <authorList>
            <person name="Du Z.-J."/>
            <person name="Ye Y.-Q."/>
            <person name="Zhang Z.-R."/>
            <person name="Yuan S.-M."/>
            <person name="Zhang X.-Y."/>
        </authorList>
    </citation>
    <scope>NUCLEOTIDE SEQUENCE [LARGE SCALE GENOMIC DNA]</scope>
    <source>
        <strain evidence="1 2">SDUM1044001</strain>
    </source>
</reference>
<comment type="caution">
    <text evidence="1">The sequence shown here is derived from an EMBL/GenBank/DDBJ whole genome shotgun (WGS) entry which is preliminary data.</text>
</comment>
<proteinExistence type="predicted"/>
<name>A0AAW9RQL7_9HYPH</name>
<dbReference type="RefSeq" id="WP_340328937.1">
    <property type="nucleotide sequence ID" value="NZ_JAZHOF010000003.1"/>
</dbReference>